<dbReference type="GeneID" id="77007610"/>
<keyword evidence="3" id="KW-1185">Reference proteome</keyword>
<keyword evidence="1" id="KW-0560">Oxidoreductase</keyword>
<evidence type="ECO:0000256" key="1">
    <source>
        <dbReference type="ARBA" id="ARBA00023002"/>
    </source>
</evidence>
<dbReference type="Pfam" id="PF00106">
    <property type="entry name" value="adh_short"/>
    <property type="match status" value="1"/>
</dbReference>
<comment type="caution">
    <text evidence="2">The sequence shown here is derived from an EMBL/GenBank/DDBJ whole genome shotgun (WGS) entry which is preliminary data.</text>
</comment>
<dbReference type="GO" id="GO:0016491">
    <property type="term" value="F:oxidoreductase activity"/>
    <property type="evidence" value="ECO:0007669"/>
    <property type="project" value="UniProtKB-KW"/>
</dbReference>
<proteinExistence type="predicted"/>
<reference evidence="2 3" key="1">
    <citation type="submission" date="2014-04" db="EMBL/GenBank/DDBJ databases">
        <authorList>
            <person name="Bishop-Lilly K.A."/>
            <person name="Broomall S.M."/>
            <person name="Chain P.S."/>
            <person name="Chertkov O."/>
            <person name="Coyne S.R."/>
            <person name="Daligault H.E."/>
            <person name="Davenport K.W."/>
            <person name="Erkkila T."/>
            <person name="Frey K.G."/>
            <person name="Gibbons H.S."/>
            <person name="Gu W."/>
            <person name="Jaissle J."/>
            <person name="Johnson S.L."/>
            <person name="Koroleva G.I."/>
            <person name="Ladner J.T."/>
            <person name="Lo C.-C."/>
            <person name="Minogue T.D."/>
            <person name="Munk C."/>
            <person name="Palacios G.F."/>
            <person name="Redden C.L."/>
            <person name="Rosenzweig C.N."/>
            <person name="Scholz M.B."/>
            <person name="Teshima H."/>
            <person name="Xu Y."/>
        </authorList>
    </citation>
    <scope>NUCLEOTIDE SEQUENCE [LARGE SCALE GENOMIC DNA]</scope>
    <source>
        <strain evidence="2 3">8244</strain>
    </source>
</reference>
<dbReference type="InterPro" id="IPR036291">
    <property type="entry name" value="NAD(P)-bd_dom_sf"/>
</dbReference>
<dbReference type="EMBL" id="JMQA01000029">
    <property type="protein sequence ID" value="KFN08388.1"/>
    <property type="molecule type" value="Genomic_DNA"/>
</dbReference>
<dbReference type="RefSeq" id="WP_036623532.1">
    <property type="nucleotide sequence ID" value="NZ_BGML01000017.1"/>
</dbReference>
<protein>
    <submittedName>
        <fullName evidence="2">Short chain dehydrogenase family protein</fullName>
    </submittedName>
</protein>
<dbReference type="HOGENOM" id="CLU_010194_44_2_9"/>
<dbReference type="PRINTS" id="PR00081">
    <property type="entry name" value="GDHRDH"/>
</dbReference>
<gene>
    <name evidence="2" type="ORF">DJ90_1718</name>
</gene>
<dbReference type="PANTHER" id="PTHR43157">
    <property type="entry name" value="PHOSPHATIDYLINOSITOL-GLYCAN BIOSYNTHESIS CLASS F PROTEIN-RELATED"/>
    <property type="match status" value="1"/>
</dbReference>
<name>A0A090ZD81_PAEMA</name>
<accession>A0A090ZD81</accession>
<organism evidence="2 3">
    <name type="scientific">Paenibacillus macerans</name>
    <name type="common">Bacillus macerans</name>
    <dbReference type="NCBI Taxonomy" id="44252"/>
    <lineage>
        <taxon>Bacteria</taxon>
        <taxon>Bacillati</taxon>
        <taxon>Bacillota</taxon>
        <taxon>Bacilli</taxon>
        <taxon>Bacillales</taxon>
        <taxon>Paenibacillaceae</taxon>
        <taxon>Paenibacillus</taxon>
    </lineage>
</organism>
<dbReference type="STRING" id="44252.DJ90_1718"/>
<evidence type="ECO:0000313" key="3">
    <source>
        <dbReference type="Proteomes" id="UP000029278"/>
    </source>
</evidence>
<dbReference type="Gene3D" id="3.40.50.720">
    <property type="entry name" value="NAD(P)-binding Rossmann-like Domain"/>
    <property type="match status" value="1"/>
</dbReference>
<dbReference type="CDD" id="cd05327">
    <property type="entry name" value="retinol-DH_like_SDR_c_like"/>
    <property type="match status" value="1"/>
</dbReference>
<dbReference type="AlphaFoldDB" id="A0A090ZD81"/>
<dbReference type="NCBIfam" id="NF004846">
    <property type="entry name" value="PRK06197.1"/>
    <property type="match status" value="1"/>
</dbReference>
<dbReference type="Proteomes" id="UP000029278">
    <property type="component" value="Unassembled WGS sequence"/>
</dbReference>
<dbReference type="OrthoDB" id="9809821at2"/>
<dbReference type="PANTHER" id="PTHR43157:SF31">
    <property type="entry name" value="PHOSPHATIDYLINOSITOL-GLYCAN BIOSYNTHESIS CLASS F PROTEIN"/>
    <property type="match status" value="1"/>
</dbReference>
<dbReference type="PATRIC" id="fig|44252.3.peg.3321"/>
<dbReference type="InterPro" id="IPR002347">
    <property type="entry name" value="SDR_fam"/>
</dbReference>
<sequence length="309" mass="33423">MTTPWTEDHMPDQTGRVAIVTGSNSGIGWEAARALANKGATVIMACRSIANANLAADRIKALKPSGKVVGMALDLGDLASVRAFAAAFRQDYHRLDLLINNGGVAKPPYGKTAQGFEQQFGINHLGHFALTGLLLERLDATPGARIVTVSSLSHRSGIVHFNDLNLERNYTPARAYAQSKLANLLFTYELQRRLVAAGRSTLAVAVHPGWTATNALRHSSMMRRLNPIFAQTSKMGVLPTLYAATASDVRGGDYFGPSSLELRGYPKKVESSARSHDEAVARRLWTISEELTQVKYALAPAPVFAEDLP</sequence>
<dbReference type="SUPFAM" id="SSF51735">
    <property type="entry name" value="NAD(P)-binding Rossmann-fold domains"/>
    <property type="match status" value="1"/>
</dbReference>
<evidence type="ECO:0000313" key="2">
    <source>
        <dbReference type="EMBL" id="KFN08388.1"/>
    </source>
</evidence>